<dbReference type="PANTHER" id="PTHR10194:SF142">
    <property type="entry name" value="NEUROFIBROMIN"/>
    <property type="match status" value="1"/>
</dbReference>
<dbReference type="Gene3D" id="2.30.29.30">
    <property type="entry name" value="Pleckstrin-homology domain (PH domain)/Phosphotyrosine-binding domain (PTB)"/>
    <property type="match status" value="1"/>
</dbReference>
<evidence type="ECO:0000259" key="4">
    <source>
        <dbReference type="PROSITE" id="PS50018"/>
    </source>
</evidence>
<dbReference type="Pfam" id="PF14228">
    <property type="entry name" value="MOR2-PAG1_mid"/>
    <property type="match status" value="1"/>
</dbReference>
<feature type="domain" description="CRAL-TRIO" evidence="5">
    <location>
        <begin position="1223"/>
        <end position="1381"/>
    </location>
</feature>
<feature type="transmembrane region" description="Helical" evidence="3">
    <location>
        <begin position="323"/>
        <end position="346"/>
    </location>
</feature>
<protein>
    <recommendedName>
        <fullName evidence="7">Neurofibromin</fullName>
    </recommendedName>
</protein>
<keyword evidence="3" id="KW-0812">Transmembrane</keyword>
<dbReference type="EMBL" id="OD000156">
    <property type="protein sequence ID" value="CAD7396144.1"/>
    <property type="molecule type" value="Genomic_DNA"/>
</dbReference>
<dbReference type="InterPro" id="IPR029473">
    <property type="entry name" value="MOR2-PAG1_mid"/>
</dbReference>
<accession>A0A7R9GSW6</accession>
<evidence type="ECO:0000256" key="3">
    <source>
        <dbReference type="SAM" id="Phobius"/>
    </source>
</evidence>
<dbReference type="InterPro" id="IPR001251">
    <property type="entry name" value="CRAL-TRIO_dom"/>
</dbReference>
<dbReference type="InterPro" id="IPR039360">
    <property type="entry name" value="Ras_GTPase"/>
</dbReference>
<dbReference type="SUPFAM" id="SSF48350">
    <property type="entry name" value="GTPase activation domain, GAP"/>
    <property type="match status" value="1"/>
</dbReference>
<dbReference type="PANTHER" id="PTHR10194">
    <property type="entry name" value="RAS GTPASE-ACTIVATING PROTEINS"/>
    <property type="match status" value="1"/>
</dbReference>
<dbReference type="Gene3D" id="3.40.525.10">
    <property type="entry name" value="CRAL-TRIO lipid binding domain"/>
    <property type="match status" value="1"/>
</dbReference>
<dbReference type="Gene3D" id="1.10.506.10">
    <property type="entry name" value="GTPase Activation - p120gap, domain 1"/>
    <property type="match status" value="2"/>
</dbReference>
<dbReference type="CDD" id="cd05130">
    <property type="entry name" value="RasGAP_Neurofibromin"/>
    <property type="match status" value="1"/>
</dbReference>
<sequence length="2013" mass="228197">MKAEANQRPMLEGFLTLLFNPVKPFSRGQNYLLQDIDLMIDCFVSCFRIKPHNNEALKVCLNPNSPSTYHFVLVSSLYRIITQVRLPWWPQIDLVYNKSSELRSMFTDTLNKVTQGYISHTPLRMITSLTLKSKDSTSKFKERGEEGPGYKNLLLWMVRLIHADPMLMLNNQGKAGHEIQSSTLELINGLVSLVHQPTMPDVAQEAMEALLVLHHPEKIEVWNPEAPINTFWDIVEHVLRDVVAQLLFIGAFDLPATYPGDLDEEKHADSIIETDTTLHHDSRAPFLHFNVHMQLPLQLRFVILSNHSTESTCSFGMLYTARYIIFIVTILIVTAFEILSTPCYCLKVPKNQGIEFANPSFICHHLCHLGVSQVVFFMYLWSIDIEAVLVAMSCFSLLCEEADIRCGSDEVTVTYLLPNYHLYQDLAQASTILTTGRAVLQKRIMALLRKIEHCVNGVQPAWEETFRNWEASTKILTSYPKTKLEDGQIEPFHRSMVKRRASHQNSEHELEDQINEWANMTGFLSALGGVCLQRKSPSRPGLGLGLCPTLVSTLDMRKCNVLTNSSQDVQYCPVTQFVGQLLRLLVCNNEKFGAQIQKHVKELVGHEMSPALYPILFDQIKAIVDKFFDQQGQVIVSDINTQFIEHTIFIMKNVLDTKTDHPAEHLGVTSIEGMMLAIVRYVRHLDMTVHAIHIKTKLCQLVEGMMKRRDDLAFRQEMKFRNKLVEYLTDWVMGTSHQIAPPGSGDVTVITRDLDQACMEAVAALLRGLPLQPEESDRGDLMEAKSQLFLKYFTLFMNLLNDCSDAQDGEKDVSRQRVAAGKLNTLRNATIQAMSNLLSANIDSGLMHSIDLGYNRDLQTRAAFMEVLTKILQQGTEFDTLAETVLADRFEQLVQLVTMISDKGELPIAMALANVVTTSQMDELARVFVTLFDAKHLLSPLLWNMFYREVEVSDCMQTLFRGNSLGSKIMAFCFKIYGASYLQTLLEPLIRPLLEETNQSFEVDPARVDPSEDIEENRRNLIALTQKVFDAIVSSADKFPPQLRSMCHCLYQVLSKRFPQFPQNNIGAVGTVIFLRFINPAIVSPQEMGIVGNPVPGAVKRGLMLMSKILQNIANHVEFSKEQHMIASDCETVDQASHSMSFISDANVLALHRLLWNHQERIGDYLSSSRDHKAVGRRPFDKMATLLAYLGPPEHKPVDSQWSSIDMSSTNFEEIMVKHNMHEKEEFKSIKTLNIFYQAGTSKAGHPVFYYIARRYKIGETNGDLLIYHVILTLKPFCHAPFELVVDFTHTCSDNRFRTEFLQKWFYVLPEVAYDNIHASYIYNCNGWVREYTKFHDRILAPLRGNRKLIFIEAPTRLNDFIDPDQQKLPGATLSLDEDLKVFNNALKLSHKDTKVAIKVGPTAIQITSAEKTKVLSHSVLLNDVYYASEIEEVCLVDDNQFTLTIANESGPLSFIHNDCDSIVQAIIHIRNRWELSQPDTVTVHQKIRPKDVPGTLLNMALLNLGSSDPNLRTAAYNQLCALTATFDLKIEGQLLETSGLCIPSNNTIFIKSVSEKLATNEPHLTLEFLEECIQGFRVSSIELKHLCLEYMTPWLANLVRFCKPSDESKRQLKVAQILEQLIILTIEEVEMYPSIQAKIWGSIGQVPELIDMVLDSFIHRSVTGGIGSPMVEIMADTAVALASANVQLVAKKVIGRLCRVVDKTCVSPCPMLEQHMMWDDIAILARYLLMLSFNNCLDVARHLPYLFHVVTFLVCSGSLSMRASTHGLVINVIHSLCTCTKPSFSEETQRVLRLSLDEFSLPKFYLLFGISKTDREQLSLNSLEVITDALLEIMEACMRDIPECDWLQTWTSLAKSFAYCFNPALQPRALIVFGKSITDQDIKQLLRILVKALESFNDTVLLEALVESPIHRALFWVAISVLQLDELSLYASGLALLEQNLHTLDSQGTFEEKTLEQVMMATREPLEWHFKQLDHAVGLSFKCEYSSCLLEYRQPIPFDVGKQIKYYFGSIP</sequence>
<keyword evidence="2" id="KW-0597">Phosphoprotein</keyword>
<gene>
    <name evidence="6" type="ORF">TPSB3V08_LOCUS513</name>
</gene>
<keyword evidence="3" id="KW-1133">Transmembrane helix</keyword>
<evidence type="ECO:0000313" key="6">
    <source>
        <dbReference type="EMBL" id="CAD7396144.1"/>
    </source>
</evidence>
<proteinExistence type="predicted"/>
<dbReference type="InterPro" id="IPR011993">
    <property type="entry name" value="PH-like_dom_sf"/>
</dbReference>
<dbReference type="PROSITE" id="PS50191">
    <property type="entry name" value="CRAL_TRIO"/>
    <property type="match status" value="1"/>
</dbReference>
<feature type="domain" description="Ras-GAP" evidence="4">
    <location>
        <begin position="920"/>
        <end position="1115"/>
    </location>
</feature>
<dbReference type="PROSITE" id="PS50018">
    <property type="entry name" value="RAS_GTPASE_ACTIV_2"/>
    <property type="match status" value="1"/>
</dbReference>
<evidence type="ECO:0000256" key="2">
    <source>
        <dbReference type="ARBA" id="ARBA00022553"/>
    </source>
</evidence>
<keyword evidence="3" id="KW-0472">Membrane</keyword>
<keyword evidence="1" id="KW-0343">GTPase activation</keyword>
<dbReference type="FunFam" id="1.10.506.10:FF:000015">
    <property type="entry name" value="Neurofibromin isoform 1"/>
    <property type="match status" value="1"/>
</dbReference>
<dbReference type="FunFam" id="1.10.506.10:FF:000014">
    <property type="entry name" value="Neurofibromin 1"/>
    <property type="match status" value="1"/>
</dbReference>
<dbReference type="InterPro" id="IPR016024">
    <property type="entry name" value="ARM-type_fold"/>
</dbReference>
<name>A0A7R9GSW6_TIMPO</name>
<dbReference type="Pfam" id="PF21877">
    <property type="entry name" value="PH_NF1"/>
    <property type="match status" value="1"/>
</dbReference>
<dbReference type="SUPFAM" id="SSF48371">
    <property type="entry name" value="ARM repeat"/>
    <property type="match status" value="1"/>
</dbReference>
<reference evidence="6" key="1">
    <citation type="submission" date="2020-11" db="EMBL/GenBank/DDBJ databases">
        <authorList>
            <person name="Tran Van P."/>
        </authorList>
    </citation>
    <scope>NUCLEOTIDE SEQUENCE</scope>
</reference>
<dbReference type="CDD" id="cd00170">
    <property type="entry name" value="SEC14"/>
    <property type="match status" value="1"/>
</dbReference>
<evidence type="ECO:0000256" key="1">
    <source>
        <dbReference type="ARBA" id="ARBA00022468"/>
    </source>
</evidence>
<dbReference type="InterPro" id="IPR001936">
    <property type="entry name" value="RasGAP_dom"/>
</dbReference>
<dbReference type="SMART" id="SM00323">
    <property type="entry name" value="RasGAP"/>
    <property type="match status" value="1"/>
</dbReference>
<dbReference type="InterPro" id="IPR054071">
    <property type="entry name" value="PH_NF1"/>
</dbReference>
<dbReference type="GO" id="GO:0005096">
    <property type="term" value="F:GTPase activator activity"/>
    <property type="evidence" value="ECO:0007669"/>
    <property type="project" value="UniProtKB-KW"/>
</dbReference>
<evidence type="ECO:0008006" key="7">
    <source>
        <dbReference type="Google" id="ProtNLM"/>
    </source>
</evidence>
<dbReference type="SMART" id="SM00516">
    <property type="entry name" value="SEC14"/>
    <property type="match status" value="1"/>
</dbReference>
<dbReference type="InterPro" id="IPR036865">
    <property type="entry name" value="CRAL-TRIO_dom_sf"/>
</dbReference>
<dbReference type="InterPro" id="IPR008936">
    <property type="entry name" value="Rho_GTPase_activation_prot"/>
</dbReference>
<organism evidence="6">
    <name type="scientific">Timema poppense</name>
    <name type="common">Walking stick</name>
    <dbReference type="NCBI Taxonomy" id="170557"/>
    <lineage>
        <taxon>Eukaryota</taxon>
        <taxon>Metazoa</taxon>
        <taxon>Ecdysozoa</taxon>
        <taxon>Arthropoda</taxon>
        <taxon>Hexapoda</taxon>
        <taxon>Insecta</taxon>
        <taxon>Pterygota</taxon>
        <taxon>Neoptera</taxon>
        <taxon>Polyneoptera</taxon>
        <taxon>Phasmatodea</taxon>
        <taxon>Timematodea</taxon>
        <taxon>Timematoidea</taxon>
        <taxon>Timematidae</taxon>
        <taxon>Timema</taxon>
    </lineage>
</organism>
<dbReference type="Pfam" id="PF13716">
    <property type="entry name" value="CRAL_TRIO_2"/>
    <property type="match status" value="1"/>
</dbReference>
<dbReference type="Pfam" id="PF00616">
    <property type="entry name" value="RasGAP"/>
    <property type="match status" value="2"/>
</dbReference>
<dbReference type="CDD" id="cd13313">
    <property type="entry name" value="PH_NF1"/>
    <property type="match status" value="1"/>
</dbReference>
<evidence type="ECO:0000259" key="5">
    <source>
        <dbReference type="PROSITE" id="PS50191"/>
    </source>
</evidence>